<dbReference type="PANTHER" id="PTHR43762:SF1">
    <property type="entry name" value="D-ARABINONO-1,4-LACTONE OXIDASE"/>
    <property type="match status" value="1"/>
</dbReference>
<dbReference type="GO" id="GO:0016020">
    <property type="term" value="C:membrane"/>
    <property type="evidence" value="ECO:0007669"/>
    <property type="project" value="InterPro"/>
</dbReference>
<dbReference type="Gene3D" id="3.30.465.10">
    <property type="match status" value="1"/>
</dbReference>
<dbReference type="InterPro" id="IPR007173">
    <property type="entry name" value="ALO_C"/>
</dbReference>
<evidence type="ECO:0000256" key="1">
    <source>
        <dbReference type="ARBA" id="ARBA00023002"/>
    </source>
</evidence>
<dbReference type="InterPro" id="IPR036318">
    <property type="entry name" value="FAD-bd_PCMH-like_sf"/>
</dbReference>
<dbReference type="Gene3D" id="3.30.70.2520">
    <property type="match status" value="1"/>
</dbReference>
<dbReference type="Pfam" id="PF04030">
    <property type="entry name" value="ALO"/>
    <property type="match status" value="1"/>
</dbReference>
<dbReference type="PIRSF" id="PIRSF000136">
    <property type="entry name" value="LGO_GLO"/>
    <property type="match status" value="1"/>
</dbReference>
<name>A0A915ILK4_ROMCU</name>
<sequence>MWPGKSEFVENFRFKNWAGTYTCNPEFYFRPENEAEISEILSEAKKRRKIVRVVGRGYSPSNLCCTTDFMISTEKMNRIIEVDEQNFTVKVEGGIVVSDLIDELERYDMAMDVLPSLSHFSLAGMISTASHNTGSKHHVTTDYVLELEILTADGQLITCSKTQNADVFYAAAAGLGAFGVILRLKLQCTKLYALKVSNFCLDFNEGIENLELISRESMYARIFYIPLISRLIIQHVDKISAEKLPKKAGLWSKFYNFIKNELIGYHLFEFLMYLSVKFDNKFLKIINEFYFRLFYDGEWTKIDTYKNVFTVEVKIKQYAMEYAIPINKAPNAMKKLHKILLTNRKRFPAHFPCEIRFVESDGFFLSPAYGRNSAYLNILAFRPYGREPPHRLEYWSFFEEVMRQADGRPHLAKDHGWSKGDMRQNFPKFELFCQIRRKMDPEGRFMNDYIKRICE</sequence>
<reference evidence="4" key="1">
    <citation type="submission" date="2022-11" db="UniProtKB">
        <authorList>
            <consortium name="WormBaseParasite"/>
        </authorList>
    </citation>
    <scope>IDENTIFICATION</scope>
</reference>
<feature type="domain" description="FAD-binding PCMH-type" evidence="2">
    <location>
        <begin position="21"/>
        <end position="191"/>
    </location>
</feature>
<dbReference type="PROSITE" id="PS51387">
    <property type="entry name" value="FAD_PCMH"/>
    <property type="match status" value="1"/>
</dbReference>
<dbReference type="GO" id="GO:0003885">
    <property type="term" value="F:D-arabinono-1,4-lactone oxidase activity"/>
    <property type="evidence" value="ECO:0007669"/>
    <property type="project" value="InterPro"/>
</dbReference>
<dbReference type="WBParaSite" id="nRc.2.0.1.t14754-RA">
    <property type="protein sequence ID" value="nRc.2.0.1.t14754-RA"/>
    <property type="gene ID" value="nRc.2.0.1.g14754"/>
</dbReference>
<dbReference type="Pfam" id="PF01565">
    <property type="entry name" value="FAD_binding_4"/>
    <property type="match status" value="1"/>
</dbReference>
<evidence type="ECO:0000313" key="4">
    <source>
        <dbReference type="WBParaSite" id="nRc.2.0.1.t14754-RA"/>
    </source>
</evidence>
<dbReference type="Gene3D" id="3.30.43.10">
    <property type="entry name" value="Uridine Diphospho-n-acetylenolpyruvylglucosamine Reductase, domain 2"/>
    <property type="match status" value="1"/>
</dbReference>
<dbReference type="InterPro" id="IPR010031">
    <property type="entry name" value="FAD_lactone_oxidase-like"/>
</dbReference>
<dbReference type="Gene3D" id="1.10.45.10">
    <property type="entry name" value="Vanillyl-alcohol Oxidase, Chain A, domain 4"/>
    <property type="match status" value="1"/>
</dbReference>
<keyword evidence="1" id="KW-0560">Oxidoreductase</keyword>
<dbReference type="SUPFAM" id="SSF56176">
    <property type="entry name" value="FAD-binding/transporter-associated domain-like"/>
    <property type="match status" value="1"/>
</dbReference>
<dbReference type="AlphaFoldDB" id="A0A915ILK4"/>
<dbReference type="GO" id="GO:0071949">
    <property type="term" value="F:FAD binding"/>
    <property type="evidence" value="ECO:0007669"/>
    <property type="project" value="InterPro"/>
</dbReference>
<keyword evidence="3" id="KW-1185">Reference proteome</keyword>
<proteinExistence type="predicted"/>
<accession>A0A915ILK4</accession>
<dbReference type="InterPro" id="IPR006094">
    <property type="entry name" value="Oxid_FAD_bind_N"/>
</dbReference>
<dbReference type="InterPro" id="IPR016166">
    <property type="entry name" value="FAD-bd_PCMH"/>
</dbReference>
<evidence type="ECO:0000259" key="2">
    <source>
        <dbReference type="PROSITE" id="PS51387"/>
    </source>
</evidence>
<dbReference type="InterPro" id="IPR016171">
    <property type="entry name" value="Vanillyl_alc_oxidase_C-sub2"/>
</dbReference>
<dbReference type="InterPro" id="IPR016169">
    <property type="entry name" value="FAD-bd_PCMH_sub2"/>
</dbReference>
<dbReference type="OMA" id="YPRFGEF"/>
<dbReference type="Proteomes" id="UP000887565">
    <property type="component" value="Unplaced"/>
</dbReference>
<evidence type="ECO:0000313" key="3">
    <source>
        <dbReference type="Proteomes" id="UP000887565"/>
    </source>
</evidence>
<dbReference type="PANTHER" id="PTHR43762">
    <property type="entry name" value="L-GULONOLACTONE OXIDASE"/>
    <property type="match status" value="1"/>
</dbReference>
<organism evidence="3 4">
    <name type="scientific">Romanomermis culicivorax</name>
    <name type="common">Nematode worm</name>
    <dbReference type="NCBI Taxonomy" id="13658"/>
    <lineage>
        <taxon>Eukaryota</taxon>
        <taxon>Metazoa</taxon>
        <taxon>Ecdysozoa</taxon>
        <taxon>Nematoda</taxon>
        <taxon>Enoplea</taxon>
        <taxon>Dorylaimia</taxon>
        <taxon>Mermithida</taxon>
        <taxon>Mermithoidea</taxon>
        <taxon>Mermithidae</taxon>
        <taxon>Romanomermis</taxon>
    </lineage>
</organism>
<dbReference type="InterPro" id="IPR016167">
    <property type="entry name" value="FAD-bd_PCMH_sub1"/>
</dbReference>
<protein>
    <submittedName>
        <fullName evidence="4">FAD-binding PCMH-type domain-containing protein</fullName>
    </submittedName>
</protein>